<reference evidence="6" key="3">
    <citation type="submission" date="2025-09" db="UniProtKB">
        <authorList>
            <consortium name="Ensembl"/>
        </authorList>
    </citation>
    <scope>IDENTIFICATION</scope>
    <source>
        <strain evidence="6">Hd-rR</strain>
    </source>
</reference>
<dbReference type="SMART" id="SM00033">
    <property type="entry name" value="CH"/>
    <property type="match status" value="2"/>
</dbReference>
<dbReference type="InterPro" id="IPR001715">
    <property type="entry name" value="CH_dom"/>
</dbReference>
<dbReference type="CDD" id="cd21214">
    <property type="entry name" value="CH_ACTN_rpt1"/>
    <property type="match status" value="1"/>
</dbReference>
<dbReference type="InterPro" id="IPR002048">
    <property type="entry name" value="EF_hand_dom"/>
</dbReference>
<dbReference type="InterPro" id="IPR018159">
    <property type="entry name" value="Spectrin/alpha-actinin"/>
</dbReference>
<evidence type="ECO:0000256" key="3">
    <source>
        <dbReference type="SAM" id="Coils"/>
    </source>
</evidence>
<dbReference type="InterPro" id="IPR001589">
    <property type="entry name" value="Actinin_actin-bd_CS"/>
</dbReference>
<dbReference type="FunFam" id="1.20.58.60:FF:000005">
    <property type="entry name" value="Actinin alpha 1"/>
    <property type="match status" value="1"/>
</dbReference>
<dbReference type="Ensembl" id="ENSORLT00000034285.1">
    <property type="protein sequence ID" value="ENSORLP00000040168.1"/>
    <property type="gene ID" value="ENSORLG00000009419.2"/>
</dbReference>
<dbReference type="PROSITE" id="PS50021">
    <property type="entry name" value="CH"/>
    <property type="match status" value="2"/>
</dbReference>
<dbReference type="Gene3D" id="1.20.58.60">
    <property type="match status" value="4"/>
</dbReference>
<feature type="domain" description="EF-hand" evidence="5">
    <location>
        <begin position="715"/>
        <end position="750"/>
    </location>
</feature>
<dbReference type="Proteomes" id="UP000001038">
    <property type="component" value="Chromosome 22"/>
</dbReference>
<keyword evidence="2" id="KW-0009">Actin-binding</keyword>
<dbReference type="Pfam" id="PF00307">
    <property type="entry name" value="CH"/>
    <property type="match status" value="2"/>
</dbReference>
<dbReference type="PROSITE" id="PS00019">
    <property type="entry name" value="ACTININ_1"/>
    <property type="match status" value="1"/>
</dbReference>
<dbReference type="SUPFAM" id="SSF46966">
    <property type="entry name" value="Spectrin repeat"/>
    <property type="match status" value="4"/>
</dbReference>
<dbReference type="FunFam" id="1.20.58.60:FF:000004">
    <property type="entry name" value="Actinin alpha 1"/>
    <property type="match status" value="1"/>
</dbReference>
<evidence type="ECO:0000259" key="5">
    <source>
        <dbReference type="PROSITE" id="PS50222"/>
    </source>
</evidence>
<keyword evidence="7" id="KW-1185">Reference proteome</keyword>
<gene>
    <name evidence="6" type="primary">ACTN1</name>
    <name evidence="6" type="synonym">actn1</name>
</gene>
<keyword evidence="3" id="KW-0175">Coiled coil</keyword>
<sequence length="889" mass="102536">MDHYDEDQDYRHPEDDWDRDLLLDPAWEKQQRKTFTAWCNSHLRKAGTQIENIEEDFRDGLKLMLLLEVISGERLAKPERGKMRVHKISNVNKALNFIASKGVKLVSIGAEETSAKEGLLLWCQRKTAPYKNVNIQNFHISWKDGLGFCALIHRHRPELIDYAKLRKDDPMTNLNTAFDVAEKYLDIPKMLDAEDIVGTARPDEKAIMTYVSSFYHAFSGAQKAETAANRICKVLAVNQENEQLMEDYEKLASDLLEWIRRTIPWLENRMPENTMQAMQQKLEDFRDYRRLHKPPKVQEKCQLEINFNTLQTKLRLSNRPAFMPSEGKMVSDINNAWGGLEGAEKGYEEWLLNEIRRLERLDHLAEKFRQKAAIHEAWTEGKEEMLQRRDYETATLSEIKALLKKHEAFESDLAAHQDRVEQIAAIAQELNELDYYDSPSVNARCQRICDQWDALGALSQKRSEALQRTEKLLETIDQLYLEFAKRAAPFNNWMEGAMEDLQDSFIVHTIEEIQGLSTAHEQFKATLPEADKERQAILGIHNEIAKIVQTYHVNMAGSNPYTTINPQEVNAKWDKVRQLVPLRDQSLIEEHARQQNNERLRRQFANQANVIGPWIQTKMEEIGRISIEMHGTLEDQLTHLRQYEKSIINYKPKIDQLEGDHQLIQAALIFDNKHTNYTMEHIRVGWEQLLTTIARTINEIENQILTRDAKGISQEQLNEFRASFNHFDRKRTGIMDAEDFKTCLISMGYNLVKQSPLFLFKLPSGNGNEQNLPPPCDLSAVFSTPEWEGLLPRPHAPPVCLQGENEFSRIMSVVDPNRMGVVTFQGFIDFMSRETADTDTADQVMASFKILAGDKVGPDPNAPLLTVCLVKLTDWRPAPRRPGSLTFSL</sequence>
<dbReference type="AlphaFoldDB" id="A0A3B3I7Z1"/>
<organism evidence="6 7">
    <name type="scientific">Oryzias latipes</name>
    <name type="common">Japanese rice fish</name>
    <name type="synonym">Japanese killifish</name>
    <dbReference type="NCBI Taxonomy" id="8090"/>
    <lineage>
        <taxon>Eukaryota</taxon>
        <taxon>Metazoa</taxon>
        <taxon>Chordata</taxon>
        <taxon>Craniata</taxon>
        <taxon>Vertebrata</taxon>
        <taxon>Euteleostomi</taxon>
        <taxon>Actinopterygii</taxon>
        <taxon>Neopterygii</taxon>
        <taxon>Teleostei</taxon>
        <taxon>Neoteleostei</taxon>
        <taxon>Acanthomorphata</taxon>
        <taxon>Ovalentaria</taxon>
        <taxon>Atherinomorphae</taxon>
        <taxon>Beloniformes</taxon>
        <taxon>Adrianichthyidae</taxon>
        <taxon>Oryziinae</taxon>
        <taxon>Oryzias</taxon>
    </lineage>
</organism>
<dbReference type="SMART" id="SM00054">
    <property type="entry name" value="EFh"/>
    <property type="match status" value="2"/>
</dbReference>
<accession>A0A3B3I7Z1</accession>
<reference evidence="6 7" key="1">
    <citation type="journal article" date="2007" name="Nature">
        <title>The medaka draft genome and insights into vertebrate genome evolution.</title>
        <authorList>
            <person name="Kasahara M."/>
            <person name="Naruse K."/>
            <person name="Sasaki S."/>
            <person name="Nakatani Y."/>
            <person name="Qu W."/>
            <person name="Ahsan B."/>
            <person name="Yamada T."/>
            <person name="Nagayasu Y."/>
            <person name="Doi K."/>
            <person name="Kasai Y."/>
            <person name="Jindo T."/>
            <person name="Kobayashi D."/>
            <person name="Shimada A."/>
            <person name="Toyoda A."/>
            <person name="Kuroki Y."/>
            <person name="Fujiyama A."/>
            <person name="Sasaki T."/>
            <person name="Shimizu A."/>
            <person name="Asakawa S."/>
            <person name="Shimizu N."/>
            <person name="Hashimoto S."/>
            <person name="Yang J."/>
            <person name="Lee Y."/>
            <person name="Matsushima K."/>
            <person name="Sugano S."/>
            <person name="Sakaizumi M."/>
            <person name="Narita T."/>
            <person name="Ohishi K."/>
            <person name="Haga S."/>
            <person name="Ohta F."/>
            <person name="Nomoto H."/>
            <person name="Nogata K."/>
            <person name="Morishita T."/>
            <person name="Endo T."/>
            <person name="Shin-I T."/>
            <person name="Takeda H."/>
            <person name="Morishita S."/>
            <person name="Kohara Y."/>
        </authorList>
    </citation>
    <scope>NUCLEOTIDE SEQUENCE [LARGE SCALE GENOMIC DNA]</scope>
    <source>
        <strain evidence="6 7">Hd-rR</strain>
    </source>
</reference>
<feature type="domain" description="Calponin-homology (CH)" evidence="4">
    <location>
        <begin position="113"/>
        <end position="219"/>
    </location>
</feature>
<dbReference type="SMART" id="SM00150">
    <property type="entry name" value="SPEC"/>
    <property type="match status" value="3"/>
</dbReference>
<dbReference type="PANTHER" id="PTHR11915">
    <property type="entry name" value="SPECTRIN/FILAMIN RELATED CYTOSKELETAL PROTEIN"/>
    <property type="match status" value="1"/>
</dbReference>
<protein>
    <submittedName>
        <fullName evidence="6">Actinin, alpha 1</fullName>
    </submittedName>
</protein>
<dbReference type="InterPro" id="IPR002017">
    <property type="entry name" value="Spectrin_repeat"/>
</dbReference>
<dbReference type="GO" id="GO:0005509">
    <property type="term" value="F:calcium ion binding"/>
    <property type="evidence" value="ECO:0007669"/>
    <property type="project" value="InterPro"/>
</dbReference>
<dbReference type="CDD" id="cd21216">
    <property type="entry name" value="CH_ACTN_rpt2"/>
    <property type="match status" value="1"/>
</dbReference>
<dbReference type="InterPro" id="IPR011992">
    <property type="entry name" value="EF-hand-dom_pair"/>
</dbReference>
<keyword evidence="1" id="KW-0677">Repeat</keyword>
<dbReference type="SUPFAM" id="SSF47576">
    <property type="entry name" value="Calponin-homology domain, CH-domain"/>
    <property type="match status" value="1"/>
</dbReference>
<evidence type="ECO:0000259" key="4">
    <source>
        <dbReference type="PROSITE" id="PS50021"/>
    </source>
</evidence>
<dbReference type="GO" id="GO:0003779">
    <property type="term" value="F:actin binding"/>
    <property type="evidence" value="ECO:0007669"/>
    <property type="project" value="UniProtKB-KW"/>
</dbReference>
<dbReference type="CDD" id="cd00176">
    <property type="entry name" value="SPEC"/>
    <property type="match status" value="1"/>
</dbReference>
<evidence type="ECO:0000256" key="1">
    <source>
        <dbReference type="ARBA" id="ARBA00022737"/>
    </source>
</evidence>
<evidence type="ECO:0000256" key="2">
    <source>
        <dbReference type="ARBA" id="ARBA00023203"/>
    </source>
</evidence>
<dbReference type="GeneTree" id="ENSGT00940000155548"/>
<dbReference type="FunFam" id="1.20.58.60:FF:000003">
    <property type="entry name" value="Actinin, alpha 1"/>
    <property type="match status" value="1"/>
</dbReference>
<proteinExistence type="predicted"/>
<dbReference type="PROSITE" id="PS50222">
    <property type="entry name" value="EF_HAND_2"/>
    <property type="match status" value="1"/>
</dbReference>
<dbReference type="Gene3D" id="1.10.418.10">
    <property type="entry name" value="Calponin-like domain"/>
    <property type="match status" value="2"/>
</dbReference>
<evidence type="ECO:0000313" key="7">
    <source>
        <dbReference type="Proteomes" id="UP000001038"/>
    </source>
</evidence>
<dbReference type="Pfam" id="PF00435">
    <property type="entry name" value="Spectrin"/>
    <property type="match status" value="4"/>
</dbReference>
<feature type="coiled-coil region" evidence="3">
    <location>
        <begin position="399"/>
        <end position="433"/>
    </location>
</feature>
<dbReference type="SUPFAM" id="SSF47473">
    <property type="entry name" value="EF-hand"/>
    <property type="match status" value="1"/>
</dbReference>
<dbReference type="Gene3D" id="1.10.238.10">
    <property type="entry name" value="EF-hand"/>
    <property type="match status" value="1"/>
</dbReference>
<feature type="coiled-coil region" evidence="3">
    <location>
        <begin position="234"/>
        <end position="261"/>
    </location>
</feature>
<dbReference type="FunFam" id="1.10.418.10:FF:000001">
    <property type="entry name" value="Actinin alpha 1"/>
    <property type="match status" value="1"/>
</dbReference>
<reference evidence="6" key="2">
    <citation type="submission" date="2025-08" db="UniProtKB">
        <authorList>
            <consortium name="Ensembl"/>
        </authorList>
    </citation>
    <scope>IDENTIFICATION</scope>
    <source>
        <strain evidence="6">Hd-rR</strain>
    </source>
</reference>
<dbReference type="InterPro" id="IPR036872">
    <property type="entry name" value="CH_dom_sf"/>
</dbReference>
<dbReference type="Bgee" id="ENSORLG00000009419">
    <property type="expression patterns" value="Expressed in pharyngeal gill and 15 other cell types or tissues"/>
</dbReference>
<name>A0A3B3I7Z1_ORYLA</name>
<dbReference type="FunFam" id="1.20.58.60:FF:000002">
    <property type="entry name" value="Actinin, alpha 1"/>
    <property type="match status" value="1"/>
</dbReference>
<evidence type="ECO:0000313" key="6">
    <source>
        <dbReference type="Ensembl" id="ENSORLP00000040168.1"/>
    </source>
</evidence>
<feature type="domain" description="Calponin-homology (CH)" evidence="4">
    <location>
        <begin position="29"/>
        <end position="112"/>
    </location>
</feature>